<dbReference type="AlphaFoldDB" id="A0AB39TVV8"/>
<evidence type="ECO:0000313" key="3">
    <source>
        <dbReference type="EMBL" id="XDQ83138.1"/>
    </source>
</evidence>
<organism evidence="3">
    <name type="scientific">Streptomyces sp. Y1</name>
    <dbReference type="NCBI Taxonomy" id="3238634"/>
    <lineage>
        <taxon>Bacteria</taxon>
        <taxon>Bacillati</taxon>
        <taxon>Actinomycetota</taxon>
        <taxon>Actinomycetes</taxon>
        <taxon>Kitasatosporales</taxon>
        <taxon>Streptomycetaceae</taxon>
        <taxon>Streptomyces</taxon>
    </lineage>
</organism>
<dbReference type="InterPro" id="IPR000600">
    <property type="entry name" value="ROK"/>
</dbReference>
<dbReference type="Gene3D" id="3.30.420.40">
    <property type="match status" value="2"/>
</dbReference>
<dbReference type="InterPro" id="IPR043129">
    <property type="entry name" value="ATPase_NBD"/>
</dbReference>
<protein>
    <submittedName>
        <fullName evidence="3">ROK family protein</fullName>
    </submittedName>
</protein>
<dbReference type="Gene3D" id="1.10.10.10">
    <property type="entry name" value="Winged helix-like DNA-binding domain superfamily/Winged helix DNA-binding domain"/>
    <property type="match status" value="1"/>
</dbReference>
<dbReference type="GO" id="GO:0006355">
    <property type="term" value="P:regulation of DNA-templated transcription"/>
    <property type="evidence" value="ECO:0007669"/>
    <property type="project" value="InterPro"/>
</dbReference>
<name>A0AB39TVV8_9ACTN</name>
<dbReference type="EMBL" id="CP163445">
    <property type="protein sequence ID" value="XDQ83138.1"/>
    <property type="molecule type" value="Genomic_DNA"/>
</dbReference>
<dbReference type="InterPro" id="IPR036388">
    <property type="entry name" value="WH-like_DNA-bd_sf"/>
</dbReference>
<dbReference type="InterPro" id="IPR036390">
    <property type="entry name" value="WH_DNA-bd_sf"/>
</dbReference>
<dbReference type="InterPro" id="IPR005471">
    <property type="entry name" value="Tscrpt_reg_IclR_N"/>
</dbReference>
<dbReference type="Pfam" id="PF09339">
    <property type="entry name" value="HTH_IclR"/>
    <property type="match status" value="1"/>
</dbReference>
<dbReference type="GO" id="GO:0003677">
    <property type="term" value="F:DNA binding"/>
    <property type="evidence" value="ECO:0007669"/>
    <property type="project" value="InterPro"/>
</dbReference>
<dbReference type="RefSeq" id="WP_208615509.1">
    <property type="nucleotide sequence ID" value="NZ_CP163445.1"/>
</dbReference>
<gene>
    <name evidence="3" type="ORF">AB2U05_33835</name>
</gene>
<dbReference type="Pfam" id="PF00480">
    <property type="entry name" value="ROK"/>
    <property type="match status" value="1"/>
</dbReference>
<comment type="similarity">
    <text evidence="1">Belongs to the ROK (NagC/XylR) family.</text>
</comment>
<dbReference type="PANTHER" id="PTHR18964">
    <property type="entry name" value="ROK (REPRESSOR, ORF, KINASE) FAMILY"/>
    <property type="match status" value="1"/>
</dbReference>
<dbReference type="SUPFAM" id="SSF53067">
    <property type="entry name" value="Actin-like ATPase domain"/>
    <property type="match status" value="1"/>
</dbReference>
<evidence type="ECO:0000259" key="2">
    <source>
        <dbReference type="Pfam" id="PF09339"/>
    </source>
</evidence>
<dbReference type="PANTHER" id="PTHR18964:SF149">
    <property type="entry name" value="BIFUNCTIONAL UDP-N-ACETYLGLUCOSAMINE 2-EPIMERASE_N-ACETYLMANNOSAMINE KINASE"/>
    <property type="match status" value="1"/>
</dbReference>
<sequence length="426" mass="44695">MKAALQGSGVRSLAMAGPAVARDRSSSRRANLGMVLRLLRDEGPRSRARISEDTGLPKATVSNLTAELLEGRLIREGEAERDRGTVGRPGQAVEIDGSGVHGIGAEINVDYVSLLALNLKGEVTAEQRIPFDVRAAGPDATLDTTAQLVAREIDALRRDGGRVAGVTLATPGATDLATGTVRFASNIGWRDVPAIAGLRERLGPGAPEMHLENDAKLGALAEYVTASAAGVRDLVFVTGQTGVGVGIIAGGQLLRGTRGHAGEVGHLQLVPSEQLCACGRRGCWETTIGRGALLRYAADPGDLVWDPMVDLERRLAELRERARAGDARTLEALRRIGDNLAPGLALLADILNPRLIVLGGHFAFFGEYLLDGVTARVRERVMAPDAGGCEIVLSGTGLTGTARGGALLALDAVYQDPTSAMTPDRH</sequence>
<feature type="domain" description="HTH iclR-type" evidence="2">
    <location>
        <begin position="34"/>
        <end position="75"/>
    </location>
</feature>
<proteinExistence type="inferred from homology"/>
<dbReference type="SUPFAM" id="SSF46785">
    <property type="entry name" value="Winged helix' DNA-binding domain"/>
    <property type="match status" value="1"/>
</dbReference>
<reference evidence="3" key="1">
    <citation type="submission" date="2024-07" db="EMBL/GenBank/DDBJ databases">
        <authorList>
            <person name="Yu S.T."/>
        </authorList>
    </citation>
    <scope>NUCLEOTIDE SEQUENCE</scope>
    <source>
        <strain evidence="3">Y1</strain>
    </source>
</reference>
<evidence type="ECO:0000256" key="1">
    <source>
        <dbReference type="ARBA" id="ARBA00006479"/>
    </source>
</evidence>
<accession>A0AB39TVV8</accession>